<organism evidence="1 2">
    <name type="scientific">Stephania cephalantha</name>
    <dbReference type="NCBI Taxonomy" id="152367"/>
    <lineage>
        <taxon>Eukaryota</taxon>
        <taxon>Viridiplantae</taxon>
        <taxon>Streptophyta</taxon>
        <taxon>Embryophyta</taxon>
        <taxon>Tracheophyta</taxon>
        <taxon>Spermatophyta</taxon>
        <taxon>Magnoliopsida</taxon>
        <taxon>Ranunculales</taxon>
        <taxon>Menispermaceae</taxon>
        <taxon>Menispermoideae</taxon>
        <taxon>Cissampelideae</taxon>
        <taxon>Stephania</taxon>
    </lineage>
</organism>
<name>A0AAP0LB91_9MAGN</name>
<proteinExistence type="predicted"/>
<dbReference type="Proteomes" id="UP001419268">
    <property type="component" value="Unassembled WGS sequence"/>
</dbReference>
<keyword evidence="2" id="KW-1185">Reference proteome</keyword>
<reference evidence="1 2" key="1">
    <citation type="submission" date="2024-01" db="EMBL/GenBank/DDBJ databases">
        <title>Genome assemblies of Stephania.</title>
        <authorList>
            <person name="Yang L."/>
        </authorList>
    </citation>
    <scope>NUCLEOTIDE SEQUENCE [LARGE SCALE GENOMIC DNA]</scope>
    <source>
        <strain evidence="1">JXDWG</strain>
        <tissue evidence="1">Leaf</tissue>
    </source>
</reference>
<sequence>MSHTNKTKVSKDVTYMRRYITPCMLRRSHGSILKPSNSMGSSNAQHHGHVFGYGGGIKRKHLEESNSSYVKELKDRLLEKDELNYKRHKTIESTVDRLDDIEKERRQPSSGLRAFLHKTELITRVNNFKDLKENIHKAVHIRPECTRIRNRIRNESR</sequence>
<evidence type="ECO:0000313" key="1">
    <source>
        <dbReference type="EMBL" id="KAK9166485.1"/>
    </source>
</evidence>
<protein>
    <submittedName>
        <fullName evidence="1">Uncharacterized protein</fullName>
    </submittedName>
</protein>
<accession>A0AAP0LB91</accession>
<gene>
    <name evidence="1" type="ORF">Scep_001676</name>
</gene>
<dbReference type="EMBL" id="JBBNAG010000001">
    <property type="protein sequence ID" value="KAK9166485.1"/>
    <property type="molecule type" value="Genomic_DNA"/>
</dbReference>
<evidence type="ECO:0000313" key="2">
    <source>
        <dbReference type="Proteomes" id="UP001419268"/>
    </source>
</evidence>
<dbReference type="AlphaFoldDB" id="A0AAP0LB91"/>
<comment type="caution">
    <text evidence="1">The sequence shown here is derived from an EMBL/GenBank/DDBJ whole genome shotgun (WGS) entry which is preliminary data.</text>
</comment>